<comment type="function">
    <text evidence="5">A acetyltransferase, which acetylates the inositol ring of phosphatidylinositol during biosynthesis of GPI-anchor.</text>
</comment>
<dbReference type="Proteomes" id="UP000678499">
    <property type="component" value="Unassembled WGS sequence"/>
</dbReference>
<accession>A0A7R9C3K6</accession>
<evidence type="ECO:0000256" key="5">
    <source>
        <dbReference type="RuleBase" id="RU280819"/>
    </source>
</evidence>
<dbReference type="GO" id="GO:0005789">
    <property type="term" value="C:endoplasmic reticulum membrane"/>
    <property type="evidence" value="ECO:0007669"/>
    <property type="project" value="UniProtKB-SubCell"/>
</dbReference>
<feature type="transmembrane region" description="Helical" evidence="5">
    <location>
        <begin position="186"/>
        <end position="207"/>
    </location>
</feature>
<feature type="transmembrane region" description="Helical" evidence="5">
    <location>
        <begin position="29"/>
        <end position="59"/>
    </location>
</feature>
<evidence type="ECO:0000256" key="3">
    <source>
        <dbReference type="ARBA" id="ARBA00022989"/>
    </source>
</evidence>
<dbReference type="GO" id="GO:0032216">
    <property type="term" value="F:glucosaminyl-phosphatidylinositol O-acyltransferase activity"/>
    <property type="evidence" value="ECO:0007669"/>
    <property type="project" value="TreeGrafter"/>
</dbReference>
<evidence type="ECO:0000313" key="8">
    <source>
        <dbReference type="Proteomes" id="UP000678499"/>
    </source>
</evidence>
<keyword evidence="2 5" id="KW-0812">Transmembrane</keyword>
<evidence type="ECO:0000256" key="2">
    <source>
        <dbReference type="ARBA" id="ARBA00022692"/>
    </source>
</evidence>
<protein>
    <recommendedName>
        <fullName evidence="5">Phosphatidylinositol-glycan biosynthesis class W protein</fullName>
        <ecNumber evidence="5">2.3.-.-</ecNumber>
    </recommendedName>
</protein>
<dbReference type="InterPro" id="IPR009447">
    <property type="entry name" value="PIGW/GWT1"/>
</dbReference>
<comment type="pathway">
    <text evidence="5">Glycolipid biosynthesis; glycosylphosphatidylinositol-anchor biosynthesis.</text>
</comment>
<dbReference type="Pfam" id="PF06423">
    <property type="entry name" value="GWT1"/>
    <property type="match status" value="1"/>
</dbReference>
<dbReference type="PANTHER" id="PTHR20661">
    <property type="entry name" value="PHOSPHATIDYLINOSITOL-GLYCAN BIOSYNTHESIS CLASS W PROTEIN"/>
    <property type="match status" value="1"/>
</dbReference>
<dbReference type="GO" id="GO:0006506">
    <property type="term" value="P:GPI anchor biosynthetic process"/>
    <property type="evidence" value="ECO:0007669"/>
    <property type="project" value="UniProtKB-UniPathway"/>
</dbReference>
<evidence type="ECO:0000256" key="4">
    <source>
        <dbReference type="ARBA" id="ARBA00023136"/>
    </source>
</evidence>
<dbReference type="EMBL" id="OA893050">
    <property type="protein sequence ID" value="CAD7285007.1"/>
    <property type="molecule type" value="Genomic_DNA"/>
</dbReference>
<evidence type="ECO:0000256" key="1">
    <source>
        <dbReference type="ARBA" id="ARBA00004141"/>
    </source>
</evidence>
<comment type="subcellular location">
    <subcellularLocation>
        <location evidence="5">Endoplasmic reticulum membrane</location>
        <topology evidence="5">Multi-pass membrane protein</topology>
    </subcellularLocation>
    <subcellularLocation>
        <location evidence="1">Membrane</location>
        <topology evidence="1">Multi-pass membrane protein</topology>
    </subcellularLocation>
</comment>
<name>A0A7R9C3K6_9CRUS</name>
<dbReference type="PANTHER" id="PTHR20661:SF0">
    <property type="entry name" value="PHOSPHATIDYLINOSITOL-GLYCAN BIOSYNTHESIS CLASS W PROTEIN"/>
    <property type="match status" value="1"/>
</dbReference>
<feature type="transmembrane region" description="Helical" evidence="5">
    <location>
        <begin position="385"/>
        <end position="403"/>
    </location>
</feature>
<keyword evidence="5" id="KW-0256">Endoplasmic reticulum</keyword>
<proteinExistence type="inferred from homology"/>
<dbReference type="EC" id="2.3.-.-" evidence="5"/>
<reference evidence="7" key="1">
    <citation type="submission" date="2020-11" db="EMBL/GenBank/DDBJ databases">
        <authorList>
            <person name="Tran Van P."/>
        </authorList>
    </citation>
    <scope>NUCLEOTIDE SEQUENCE</scope>
</reference>
<feature type="transmembrane region" description="Helical" evidence="5">
    <location>
        <begin position="110"/>
        <end position="131"/>
    </location>
</feature>
<organism evidence="7">
    <name type="scientific">Notodromas monacha</name>
    <dbReference type="NCBI Taxonomy" id="399045"/>
    <lineage>
        <taxon>Eukaryota</taxon>
        <taxon>Metazoa</taxon>
        <taxon>Ecdysozoa</taxon>
        <taxon>Arthropoda</taxon>
        <taxon>Crustacea</taxon>
        <taxon>Oligostraca</taxon>
        <taxon>Ostracoda</taxon>
        <taxon>Podocopa</taxon>
        <taxon>Podocopida</taxon>
        <taxon>Cypridocopina</taxon>
        <taxon>Cypridoidea</taxon>
        <taxon>Cyprididae</taxon>
        <taxon>Notodromas</taxon>
    </lineage>
</organism>
<sequence length="495" mass="56219">MRVIAVLPVLGALFPHSNSWRLKFLDFLFAVLPIVALCIVGEPWICCLIFLVIGKWLYWRPKMKSLDDVVLDNALHIGRGLPLFGTCMVILAVDFRAFPRILAKTENFGYAFMDAGVGCFVFANGLFSPWARNLPSFQRESSVEDFPQLLERTRRVLKSCSRFLLLGLLRVLAVKSTNYQEHQTEYGVHGNFFFVLAGLRLFSGVFDPMLNRWQVSPEFLSWVLIAVQELGLKLGLENWVLEAPLNRAELGFVSQNREIFVSFLGYAALYYAGVNFGKWVRNRQRRYRNSLTFGEKFVALHLASNVIFGYFMPSRRLMNSAYFFWMVLANTIHYRICLLIEEIFYNRVCKIISVQIVSQKTAIQTACSIISGSSSPFLRKFSRNGMFVFLVANLFTGLVNLSFNTLSVGGVMTAVILFCHAALLGISSEVFEYWMPGKGHHIPSLVTSDEKGGNGDGLKKRPEEPNSFPREDDSELTKMNVEQFQSYFQDSDSDA</sequence>
<feature type="transmembrane region" description="Helical" evidence="5">
    <location>
        <begin position="80"/>
        <end position="98"/>
    </location>
</feature>
<comment type="caution">
    <text evidence="5">Lacks conserved residue(s) required for the propagation of feature annotation.</text>
</comment>
<keyword evidence="5" id="KW-0012">Acyltransferase</keyword>
<keyword evidence="8" id="KW-1185">Reference proteome</keyword>
<feature type="transmembrane region" description="Helical" evidence="5">
    <location>
        <begin position="320"/>
        <end position="340"/>
    </location>
</feature>
<feature type="transmembrane region" description="Helical" evidence="5">
    <location>
        <begin position="297"/>
        <end position="314"/>
    </location>
</feature>
<keyword evidence="4 5" id="KW-0472">Membrane</keyword>
<feature type="transmembrane region" description="Helical" evidence="5">
    <location>
        <begin position="259"/>
        <end position="276"/>
    </location>
</feature>
<keyword evidence="5" id="KW-0808">Transferase</keyword>
<dbReference type="OrthoDB" id="15270at2759"/>
<dbReference type="GO" id="GO:0072659">
    <property type="term" value="P:protein localization to plasma membrane"/>
    <property type="evidence" value="ECO:0007669"/>
    <property type="project" value="TreeGrafter"/>
</dbReference>
<keyword evidence="3 5" id="KW-1133">Transmembrane helix</keyword>
<keyword evidence="5" id="KW-0337">GPI-anchor biosynthesis</keyword>
<evidence type="ECO:0000313" key="7">
    <source>
        <dbReference type="EMBL" id="CAD7285007.1"/>
    </source>
</evidence>
<comment type="similarity">
    <text evidence="5">Belongs to the PIGW family.</text>
</comment>
<feature type="compositionally biased region" description="Basic and acidic residues" evidence="6">
    <location>
        <begin position="448"/>
        <end position="464"/>
    </location>
</feature>
<dbReference type="UniPathway" id="UPA00196"/>
<evidence type="ECO:0000256" key="6">
    <source>
        <dbReference type="SAM" id="MobiDB-lite"/>
    </source>
</evidence>
<gene>
    <name evidence="7" type="ORF">NMOB1V02_LOCUS12609</name>
</gene>
<dbReference type="EMBL" id="CAJPEX010011013">
    <property type="protein sequence ID" value="CAG0925159.1"/>
    <property type="molecule type" value="Genomic_DNA"/>
</dbReference>
<feature type="region of interest" description="Disordered" evidence="6">
    <location>
        <begin position="444"/>
        <end position="475"/>
    </location>
</feature>
<dbReference type="AlphaFoldDB" id="A0A7R9C3K6"/>